<keyword evidence="1" id="KW-0472">Membrane</keyword>
<protein>
    <recommendedName>
        <fullName evidence="6">FecR protein domain-containing protein</fullName>
    </recommendedName>
</protein>
<dbReference type="PANTHER" id="PTHR30273">
    <property type="entry name" value="PERIPLASMIC SIGNAL SENSOR AND SIGMA FACTOR ACTIVATOR FECR-RELATED"/>
    <property type="match status" value="1"/>
</dbReference>
<accession>A0A1V9G2P6</accession>
<evidence type="ECO:0000259" key="2">
    <source>
        <dbReference type="Pfam" id="PF04773"/>
    </source>
</evidence>
<dbReference type="InterPro" id="IPR032508">
    <property type="entry name" value="FecR_C"/>
</dbReference>
<proteinExistence type="predicted"/>
<keyword evidence="1" id="KW-0812">Transmembrane</keyword>
<evidence type="ECO:0000256" key="1">
    <source>
        <dbReference type="SAM" id="Phobius"/>
    </source>
</evidence>
<dbReference type="InterPro" id="IPR006860">
    <property type="entry name" value="FecR"/>
</dbReference>
<evidence type="ECO:0008006" key="6">
    <source>
        <dbReference type="Google" id="ProtNLM"/>
    </source>
</evidence>
<dbReference type="Proteomes" id="UP000192796">
    <property type="component" value="Unassembled WGS sequence"/>
</dbReference>
<evidence type="ECO:0000313" key="4">
    <source>
        <dbReference type="EMBL" id="OQP64850.1"/>
    </source>
</evidence>
<sequence length="332" mass="36771">MNNNNHIDVDHLLGNYLAGEASPAEAIQLETWLAVSPANRQLFEQVSNIWSSLSSEENCTIPDKEAFLQEIKNRVLQPPISKTIPLKKALAFTKIAASLILIAGAVILFTVLTKKKRSPNTIAITRQTDQTILNDTLPDGSIAIINNHSLLQYPVQFTGNREVQLNGEAFFNVTPDASKPFIISVGPVHIKVIGTSFNVRKGTDSIEVVVRTGIVRMLNDKDSITLKAGNKGIYHISTQRFSILETFNVNEVAYATKIFNFENASLKEIASQLQKAYGIKIVITNKDLEACTMSSSFDNKSIEYIFEVLAMTLNIQYRIEQKTVYISGSSCT</sequence>
<keyword evidence="1" id="KW-1133">Transmembrane helix</keyword>
<feature type="transmembrane region" description="Helical" evidence="1">
    <location>
        <begin position="91"/>
        <end position="112"/>
    </location>
</feature>
<name>A0A1V9G2P6_9BACT</name>
<dbReference type="Gene3D" id="2.60.120.1440">
    <property type="match status" value="1"/>
</dbReference>
<dbReference type="PANTHER" id="PTHR30273:SF2">
    <property type="entry name" value="PROTEIN FECR"/>
    <property type="match status" value="1"/>
</dbReference>
<gene>
    <name evidence="4" type="ORF">A3860_19030</name>
</gene>
<dbReference type="GO" id="GO:0016989">
    <property type="term" value="F:sigma factor antagonist activity"/>
    <property type="evidence" value="ECO:0007669"/>
    <property type="project" value="TreeGrafter"/>
</dbReference>
<dbReference type="Pfam" id="PF04773">
    <property type="entry name" value="FecR"/>
    <property type="match status" value="1"/>
</dbReference>
<dbReference type="AlphaFoldDB" id="A0A1V9G2P6"/>
<organism evidence="4 5">
    <name type="scientific">Niastella vici</name>
    <dbReference type="NCBI Taxonomy" id="1703345"/>
    <lineage>
        <taxon>Bacteria</taxon>
        <taxon>Pseudomonadati</taxon>
        <taxon>Bacteroidota</taxon>
        <taxon>Chitinophagia</taxon>
        <taxon>Chitinophagales</taxon>
        <taxon>Chitinophagaceae</taxon>
        <taxon>Niastella</taxon>
    </lineage>
</organism>
<reference evidence="4 5" key="1">
    <citation type="submission" date="2016-03" db="EMBL/GenBank/DDBJ databases">
        <title>Niastella vici sp. nov., isolated from farmland soil.</title>
        <authorList>
            <person name="Chen L."/>
            <person name="Wang D."/>
            <person name="Yang S."/>
            <person name="Wang G."/>
        </authorList>
    </citation>
    <scope>NUCLEOTIDE SEQUENCE [LARGE SCALE GENOMIC DNA]</scope>
    <source>
        <strain evidence="4 5">DJ57</strain>
    </source>
</reference>
<dbReference type="PIRSF" id="PIRSF018266">
    <property type="entry name" value="FecR"/>
    <property type="match status" value="1"/>
</dbReference>
<keyword evidence="5" id="KW-1185">Reference proteome</keyword>
<feature type="domain" description="FecR protein" evidence="2">
    <location>
        <begin position="134"/>
        <end position="216"/>
    </location>
</feature>
<evidence type="ECO:0000259" key="3">
    <source>
        <dbReference type="Pfam" id="PF16344"/>
    </source>
</evidence>
<dbReference type="Pfam" id="PF16344">
    <property type="entry name" value="FecR_C"/>
    <property type="match status" value="1"/>
</dbReference>
<dbReference type="STRING" id="1703345.A3860_19030"/>
<dbReference type="InterPro" id="IPR012373">
    <property type="entry name" value="Ferrdict_sens_TM"/>
</dbReference>
<dbReference type="Gene3D" id="3.55.50.30">
    <property type="match status" value="1"/>
</dbReference>
<evidence type="ECO:0000313" key="5">
    <source>
        <dbReference type="Proteomes" id="UP000192796"/>
    </source>
</evidence>
<dbReference type="RefSeq" id="WP_081146683.1">
    <property type="nucleotide sequence ID" value="NZ_LVYD01000041.1"/>
</dbReference>
<dbReference type="OrthoDB" id="1452822at2"/>
<comment type="caution">
    <text evidence="4">The sequence shown here is derived from an EMBL/GenBank/DDBJ whole genome shotgun (WGS) entry which is preliminary data.</text>
</comment>
<feature type="domain" description="Protein FecR C-terminal" evidence="3">
    <location>
        <begin position="259"/>
        <end position="326"/>
    </location>
</feature>
<dbReference type="EMBL" id="LVYD01000041">
    <property type="protein sequence ID" value="OQP64850.1"/>
    <property type="molecule type" value="Genomic_DNA"/>
</dbReference>